<feature type="region of interest" description="Disordered" evidence="1">
    <location>
        <begin position="1"/>
        <end position="99"/>
    </location>
</feature>
<reference evidence="2" key="1">
    <citation type="submission" date="2023-03" db="EMBL/GenBank/DDBJ databases">
        <title>Massive genome expansion in bonnet fungi (Mycena s.s.) driven by repeated elements and novel gene families across ecological guilds.</title>
        <authorList>
            <consortium name="Lawrence Berkeley National Laboratory"/>
            <person name="Harder C.B."/>
            <person name="Miyauchi S."/>
            <person name="Viragh M."/>
            <person name="Kuo A."/>
            <person name="Thoen E."/>
            <person name="Andreopoulos B."/>
            <person name="Lu D."/>
            <person name="Skrede I."/>
            <person name="Drula E."/>
            <person name="Henrissat B."/>
            <person name="Morin E."/>
            <person name="Kohler A."/>
            <person name="Barry K."/>
            <person name="LaButti K."/>
            <person name="Morin E."/>
            <person name="Salamov A."/>
            <person name="Lipzen A."/>
            <person name="Mereny Z."/>
            <person name="Hegedus B."/>
            <person name="Baldrian P."/>
            <person name="Stursova M."/>
            <person name="Weitz H."/>
            <person name="Taylor A."/>
            <person name="Grigoriev I.V."/>
            <person name="Nagy L.G."/>
            <person name="Martin F."/>
            <person name="Kauserud H."/>
        </authorList>
    </citation>
    <scope>NUCLEOTIDE SEQUENCE</scope>
    <source>
        <strain evidence="2">CBHHK188m</strain>
    </source>
</reference>
<evidence type="ECO:0000256" key="1">
    <source>
        <dbReference type="SAM" id="MobiDB-lite"/>
    </source>
</evidence>
<organism evidence="2 3">
    <name type="scientific">Mycena maculata</name>
    <dbReference type="NCBI Taxonomy" id="230809"/>
    <lineage>
        <taxon>Eukaryota</taxon>
        <taxon>Fungi</taxon>
        <taxon>Dikarya</taxon>
        <taxon>Basidiomycota</taxon>
        <taxon>Agaricomycotina</taxon>
        <taxon>Agaricomycetes</taxon>
        <taxon>Agaricomycetidae</taxon>
        <taxon>Agaricales</taxon>
        <taxon>Marasmiineae</taxon>
        <taxon>Mycenaceae</taxon>
        <taxon>Mycena</taxon>
    </lineage>
</organism>
<keyword evidence="3" id="KW-1185">Reference proteome</keyword>
<comment type="caution">
    <text evidence="2">The sequence shown here is derived from an EMBL/GenBank/DDBJ whole genome shotgun (WGS) entry which is preliminary data.</text>
</comment>
<dbReference type="Proteomes" id="UP001215280">
    <property type="component" value="Unassembled WGS sequence"/>
</dbReference>
<sequence length="165" mass="18189">MPMEPPLDDKEFPDSITVPIRTTQSMKGKSEVTSDISDANLATPAKKKLGPKPKVQTVKPTSEVNSSKPDNEPKPAKKPGSKPKPKANQYQNPENRKKCGECPGSFTEIMFMIPEATTEGNQCVSVKYSTSFDNAIELMQVNLWWFETLLSRSGAVIVVEKKDAC</sequence>
<dbReference type="AlphaFoldDB" id="A0AAD7K0M9"/>
<accession>A0AAD7K0M9</accession>
<gene>
    <name evidence="2" type="ORF">DFH07DRAFT_767135</name>
</gene>
<dbReference type="EMBL" id="JARJLG010000014">
    <property type="protein sequence ID" value="KAJ7775728.1"/>
    <property type="molecule type" value="Genomic_DNA"/>
</dbReference>
<proteinExistence type="predicted"/>
<evidence type="ECO:0000313" key="3">
    <source>
        <dbReference type="Proteomes" id="UP001215280"/>
    </source>
</evidence>
<evidence type="ECO:0000313" key="2">
    <source>
        <dbReference type="EMBL" id="KAJ7775728.1"/>
    </source>
</evidence>
<feature type="compositionally biased region" description="Polar residues" evidence="1">
    <location>
        <begin position="20"/>
        <end position="37"/>
    </location>
</feature>
<protein>
    <submittedName>
        <fullName evidence="2">Uncharacterized protein</fullName>
    </submittedName>
</protein>
<name>A0AAD7K0M9_9AGAR</name>
<feature type="compositionally biased region" description="Basic residues" evidence="1">
    <location>
        <begin position="76"/>
        <end position="85"/>
    </location>
</feature>
<feature type="compositionally biased region" description="Polar residues" evidence="1">
    <location>
        <begin position="58"/>
        <end position="68"/>
    </location>
</feature>